<evidence type="ECO:0000313" key="3">
    <source>
        <dbReference type="EMBL" id="CAC5361599.1"/>
    </source>
</evidence>
<organism evidence="3 4">
    <name type="scientific">Mytilus coruscus</name>
    <name type="common">Sea mussel</name>
    <dbReference type="NCBI Taxonomy" id="42192"/>
    <lineage>
        <taxon>Eukaryota</taxon>
        <taxon>Metazoa</taxon>
        <taxon>Spiralia</taxon>
        <taxon>Lophotrochozoa</taxon>
        <taxon>Mollusca</taxon>
        <taxon>Bivalvia</taxon>
        <taxon>Autobranchia</taxon>
        <taxon>Pteriomorphia</taxon>
        <taxon>Mytilida</taxon>
        <taxon>Mytiloidea</taxon>
        <taxon>Mytilidae</taxon>
        <taxon>Mytilinae</taxon>
        <taxon>Mytilus</taxon>
    </lineage>
</organism>
<evidence type="ECO:0000256" key="1">
    <source>
        <dbReference type="ARBA" id="ARBA00022614"/>
    </source>
</evidence>
<evidence type="ECO:0000256" key="2">
    <source>
        <dbReference type="ARBA" id="ARBA00022737"/>
    </source>
</evidence>
<evidence type="ECO:0000313" key="4">
    <source>
        <dbReference type="Proteomes" id="UP000507470"/>
    </source>
</evidence>
<name>A0A6J8A7B2_MYTCO</name>
<gene>
    <name evidence="3" type="ORF">MCOR_3685</name>
</gene>
<keyword evidence="1" id="KW-0433">Leucine-rich repeat</keyword>
<dbReference type="InterPro" id="IPR001611">
    <property type="entry name" value="Leu-rich_rpt"/>
</dbReference>
<keyword evidence="4" id="KW-1185">Reference proteome</keyword>
<dbReference type="SUPFAM" id="SSF52058">
    <property type="entry name" value="L domain-like"/>
    <property type="match status" value="1"/>
</dbReference>
<dbReference type="PANTHER" id="PTHR45712">
    <property type="entry name" value="AGAP008170-PA"/>
    <property type="match status" value="1"/>
</dbReference>
<dbReference type="Proteomes" id="UP000507470">
    <property type="component" value="Unassembled WGS sequence"/>
</dbReference>
<dbReference type="EMBL" id="CACVKT020000630">
    <property type="protein sequence ID" value="CAC5361599.1"/>
    <property type="molecule type" value="Genomic_DNA"/>
</dbReference>
<protein>
    <submittedName>
        <fullName evidence="3">Uncharacterized protein</fullName>
    </submittedName>
</protein>
<dbReference type="OrthoDB" id="1421090at2759"/>
<dbReference type="AlphaFoldDB" id="A0A6J8A7B2"/>
<dbReference type="InterPro" id="IPR050333">
    <property type="entry name" value="SLRP"/>
</dbReference>
<sequence length="207" mass="23342">MPGNLLKDNINIKDVGLGPNPISQIDDEFFHSGKEMKALVLGSTRVGDSIWNYLYDLKTVHELQLGKCSLTYINITVMDRFGRLQHLDLSRNNLSKLLNWTFINQVNLTAQLENMLCEFEDPCVGICDCCQSLSCNCKMAYPTNCTCLMAFNHQNGIVDCSNKDINNVTENIPTIAETFYLDGNDLVYSRSAIFSGLYQLKTLYLIS</sequence>
<dbReference type="PROSITE" id="PS51450">
    <property type="entry name" value="LRR"/>
    <property type="match status" value="1"/>
</dbReference>
<dbReference type="Gene3D" id="3.80.10.10">
    <property type="entry name" value="Ribonuclease Inhibitor"/>
    <property type="match status" value="2"/>
</dbReference>
<dbReference type="InterPro" id="IPR032675">
    <property type="entry name" value="LRR_dom_sf"/>
</dbReference>
<reference evidence="3 4" key="1">
    <citation type="submission" date="2020-06" db="EMBL/GenBank/DDBJ databases">
        <authorList>
            <person name="Li R."/>
            <person name="Bekaert M."/>
        </authorList>
    </citation>
    <scope>NUCLEOTIDE SEQUENCE [LARGE SCALE GENOMIC DNA]</scope>
    <source>
        <strain evidence="4">wild</strain>
    </source>
</reference>
<accession>A0A6J8A7B2</accession>
<proteinExistence type="predicted"/>
<dbReference type="PANTHER" id="PTHR45712:SF22">
    <property type="entry name" value="INSULIN-LIKE GROWTH FACTOR-BINDING PROTEIN COMPLEX ACID LABILE SUBUNIT"/>
    <property type="match status" value="1"/>
</dbReference>
<keyword evidence="2" id="KW-0677">Repeat</keyword>